<keyword evidence="2" id="KW-0732">Signal</keyword>
<dbReference type="Pfam" id="PF03382">
    <property type="entry name" value="DUF285"/>
    <property type="match status" value="2"/>
</dbReference>
<feature type="transmembrane region" description="Helical" evidence="1">
    <location>
        <begin position="483"/>
        <end position="505"/>
    </location>
</feature>
<feature type="chain" id="PRO_5045388098" evidence="2">
    <location>
        <begin position="20"/>
        <end position="564"/>
    </location>
</feature>
<keyword evidence="1" id="KW-0472">Membrane</keyword>
<dbReference type="InterPro" id="IPR005046">
    <property type="entry name" value="DUF285"/>
</dbReference>
<reference evidence="3 4" key="1">
    <citation type="submission" date="2023-12" db="EMBL/GenBank/DDBJ databases">
        <title>Genome sequencing and assembly of bacterial species from a model synthetic community.</title>
        <authorList>
            <person name="Hogle S.L."/>
        </authorList>
    </citation>
    <scope>NUCLEOTIDE SEQUENCE [LARGE SCALE GENOMIC DNA]</scope>
    <source>
        <strain evidence="3 4">HAMBI_3031</strain>
    </source>
</reference>
<name>A0ABZ0W8K0_9BACT</name>
<keyword evidence="4" id="KW-1185">Reference proteome</keyword>
<dbReference type="Proteomes" id="UP001325680">
    <property type="component" value="Chromosome"/>
</dbReference>
<keyword evidence="1" id="KW-0812">Transmembrane</keyword>
<dbReference type="EMBL" id="CP139960">
    <property type="protein sequence ID" value="WQD38320.1"/>
    <property type="molecule type" value="Genomic_DNA"/>
</dbReference>
<sequence>MARLVLLAHFMLLCCGLFAQHEFITEWKVSAPPYDITFPGIGINYKIEWEQKGAAGVAGVINHAGNGQLISFPGAGTYTVKVTPGVGSFRGVNSGEYPASVALLEKVTQWGTIQWSSLHFAFAGCNALDVTATDIPDLSGVKALHFMFYGCSKLVGNAHFDRWITTGVTDMSHMFSGARLFNQPIDWDMATVTDISGMFAEASLFNQPIGNWETGSVTDMQFTFTEADSFNQPIGNWKTDNVLDMSNMFRGTNSFNQPIGDWNTGKVRDMSNMFAFTSAFNQPIGGWDTRSVTNMSSMFSYASSFNQPIGSWQTNNVTNMSSVLNYASAFNHPISNWNLSGLSSNITLTGSGMDCTAYSATLEGWATSAATPDNMALAAVGMVYNASATATRQQLVNKGWSINGDTYDPDCVGNALPVHFGAVKATIRGNRIFVGWESLQEVNNDYFEVQASADGQVFHKLGDLGTQAPEGNSDSLLSYSFEAGLNGAGAAIGVTALLVILGMAGHQRKKQLLLLMTAVLLLAIISCAKQDIDRSVDREIFIRIKQVDKDGNFQYSKTVKAVRE</sequence>
<evidence type="ECO:0000313" key="3">
    <source>
        <dbReference type="EMBL" id="WQD38320.1"/>
    </source>
</evidence>
<dbReference type="NCBIfam" id="TIGR02167">
    <property type="entry name" value="Liste_lipo_26"/>
    <property type="match status" value="4"/>
</dbReference>
<keyword evidence="1" id="KW-1133">Transmembrane helix</keyword>
<feature type="signal peptide" evidence="2">
    <location>
        <begin position="1"/>
        <end position="19"/>
    </location>
</feature>
<proteinExistence type="predicted"/>
<gene>
    <name evidence="3" type="ORF">U0035_21850</name>
</gene>
<evidence type="ECO:0000256" key="1">
    <source>
        <dbReference type="SAM" id="Phobius"/>
    </source>
</evidence>
<feature type="transmembrane region" description="Helical" evidence="1">
    <location>
        <begin position="512"/>
        <end position="532"/>
    </location>
</feature>
<evidence type="ECO:0000313" key="4">
    <source>
        <dbReference type="Proteomes" id="UP001325680"/>
    </source>
</evidence>
<protein>
    <submittedName>
        <fullName evidence="3">BspA family leucine-rich repeat surface protein</fullName>
    </submittedName>
</protein>
<dbReference type="InterPro" id="IPR011889">
    <property type="entry name" value="Liste_lipo_26"/>
</dbReference>
<dbReference type="RefSeq" id="WP_114791086.1">
    <property type="nucleotide sequence ID" value="NZ_CP139960.1"/>
</dbReference>
<evidence type="ECO:0000256" key="2">
    <source>
        <dbReference type="SAM" id="SignalP"/>
    </source>
</evidence>
<organism evidence="3 4">
    <name type="scientific">Niabella yanshanensis</name>
    <dbReference type="NCBI Taxonomy" id="577386"/>
    <lineage>
        <taxon>Bacteria</taxon>
        <taxon>Pseudomonadati</taxon>
        <taxon>Bacteroidota</taxon>
        <taxon>Chitinophagia</taxon>
        <taxon>Chitinophagales</taxon>
        <taxon>Chitinophagaceae</taxon>
        <taxon>Niabella</taxon>
    </lineage>
</organism>
<accession>A0ABZ0W8K0</accession>